<feature type="region of interest" description="Disordered" evidence="1">
    <location>
        <begin position="283"/>
        <end position="317"/>
    </location>
</feature>
<dbReference type="OrthoDB" id="5292549at2"/>
<evidence type="ECO:0000256" key="1">
    <source>
        <dbReference type="SAM" id="MobiDB-lite"/>
    </source>
</evidence>
<protein>
    <recommendedName>
        <fullName evidence="5">Hydrolase</fullName>
    </recommendedName>
</protein>
<evidence type="ECO:0000313" key="3">
    <source>
        <dbReference type="EMBL" id="KYG62589.1"/>
    </source>
</evidence>
<dbReference type="Proteomes" id="UP000075799">
    <property type="component" value="Unassembled WGS sequence"/>
</dbReference>
<comment type="caution">
    <text evidence="3">The sequence shown here is derived from an EMBL/GenBank/DDBJ whole genome shotgun (WGS) entry which is preliminary data.</text>
</comment>
<dbReference type="EMBL" id="LUKD01000008">
    <property type="protein sequence ID" value="KYG62589.1"/>
    <property type="molecule type" value="Genomic_DNA"/>
</dbReference>
<organism evidence="3 4">
    <name type="scientific">Bdellovibrio bacteriovorus</name>
    <dbReference type="NCBI Taxonomy" id="959"/>
    <lineage>
        <taxon>Bacteria</taxon>
        <taxon>Pseudomonadati</taxon>
        <taxon>Bdellovibrionota</taxon>
        <taxon>Bdellovibrionia</taxon>
        <taxon>Bdellovibrionales</taxon>
        <taxon>Pseudobdellovibrionaceae</taxon>
        <taxon>Bdellovibrio</taxon>
    </lineage>
</organism>
<accession>A0A162FVY3</accession>
<evidence type="ECO:0000313" key="4">
    <source>
        <dbReference type="Proteomes" id="UP000075799"/>
    </source>
</evidence>
<feature type="chain" id="PRO_5007834063" description="Hydrolase" evidence="2">
    <location>
        <begin position="23"/>
        <end position="317"/>
    </location>
</feature>
<feature type="signal peptide" evidence="2">
    <location>
        <begin position="1"/>
        <end position="22"/>
    </location>
</feature>
<reference evidence="3 4" key="1">
    <citation type="submission" date="2016-03" db="EMBL/GenBank/DDBJ databases">
        <authorList>
            <person name="Ploux O."/>
        </authorList>
    </citation>
    <scope>NUCLEOTIDE SEQUENCE [LARGE SCALE GENOMIC DNA]</scope>
    <source>
        <strain evidence="3 4">EC13</strain>
    </source>
</reference>
<dbReference type="RefSeq" id="WP_063208762.1">
    <property type="nucleotide sequence ID" value="NZ_LUKD01000008.1"/>
</dbReference>
<sequence length="317" mass="35138">MKRLLSVLTTAALCLSSASALAEYDEFSCVTNSSLKLSSLECVTCGITKYYADQGIEMNPSHRWVALLGLMVRENKLTPQGGRGIVRDTEAHEVFVKEVIKRIQVYGVCNEFTVSEMGSRSKNMHDMTAQDWKEFSMFITGDKVPSDDTYDKFAKKLGFKSNNGLFGSDKGPKASLDYLFEGHMENLTLDEKRSLFKEKLNQALEPDYTVAGDKKNKSIEFVRSGDEGKGLKRCLSDIRERYFRKQMSDQETYKMCGVIADSCDIQRGSLDRGLDFCAHRGMGLRPASTTQPPPFSGGGGGRMPPPPRPATSGKGIN</sequence>
<evidence type="ECO:0000256" key="2">
    <source>
        <dbReference type="SAM" id="SignalP"/>
    </source>
</evidence>
<gene>
    <name evidence="3" type="ORF">AZI87_14910</name>
</gene>
<name>A0A162FVY3_BDEBC</name>
<dbReference type="AlphaFoldDB" id="A0A162FVY3"/>
<proteinExistence type="predicted"/>
<keyword evidence="2" id="KW-0732">Signal</keyword>
<evidence type="ECO:0008006" key="5">
    <source>
        <dbReference type="Google" id="ProtNLM"/>
    </source>
</evidence>